<evidence type="ECO:0000256" key="1">
    <source>
        <dbReference type="ARBA" id="ARBA00004370"/>
    </source>
</evidence>
<comment type="caution">
    <text evidence="8">The sequence shown here is derived from an EMBL/GenBank/DDBJ whole genome shotgun (WGS) entry which is preliminary data.</text>
</comment>
<dbReference type="InterPro" id="IPR003660">
    <property type="entry name" value="HAMP_dom"/>
</dbReference>
<dbReference type="Pfam" id="PF00672">
    <property type="entry name" value="HAMP"/>
    <property type="match status" value="1"/>
</dbReference>
<evidence type="ECO:0000259" key="7">
    <source>
        <dbReference type="PROSITE" id="PS50885"/>
    </source>
</evidence>
<comment type="similarity">
    <text evidence="3">Belongs to the methyl-accepting chemotaxis (MCP) protein family.</text>
</comment>
<name>A0A7Y0LHE6_9GAMM</name>
<dbReference type="PROSITE" id="PS50111">
    <property type="entry name" value="CHEMOTAXIS_TRANSDUC_2"/>
    <property type="match status" value="1"/>
</dbReference>
<reference evidence="8 9" key="1">
    <citation type="submission" date="2020-04" db="EMBL/GenBank/DDBJ databases">
        <title>Thalassotalea sp. M1531, isolated from the surface of marine red alga.</title>
        <authorList>
            <person name="Pang L."/>
            <person name="Lu D.-C."/>
        </authorList>
    </citation>
    <scope>NUCLEOTIDE SEQUENCE [LARGE SCALE GENOMIC DNA]</scope>
    <source>
        <strain evidence="8 9">M1531</strain>
    </source>
</reference>
<dbReference type="PROSITE" id="PS50885">
    <property type="entry name" value="HAMP"/>
    <property type="match status" value="1"/>
</dbReference>
<evidence type="ECO:0000256" key="4">
    <source>
        <dbReference type="PROSITE-ProRule" id="PRU00284"/>
    </source>
</evidence>
<dbReference type="PRINTS" id="PR00260">
    <property type="entry name" value="CHEMTRNSDUCR"/>
</dbReference>
<dbReference type="PANTHER" id="PTHR32089">
    <property type="entry name" value="METHYL-ACCEPTING CHEMOTAXIS PROTEIN MCPB"/>
    <property type="match status" value="1"/>
</dbReference>
<evidence type="ECO:0000313" key="8">
    <source>
        <dbReference type="EMBL" id="NMP33310.1"/>
    </source>
</evidence>
<accession>A0A7Y0LHE6</accession>
<protein>
    <submittedName>
        <fullName evidence="8">Methyl-accepting chemotaxis protein</fullName>
    </submittedName>
</protein>
<dbReference type="AlphaFoldDB" id="A0A7Y0LHE6"/>
<evidence type="ECO:0000256" key="2">
    <source>
        <dbReference type="ARBA" id="ARBA00023224"/>
    </source>
</evidence>
<keyword evidence="9" id="KW-1185">Reference proteome</keyword>
<dbReference type="InterPro" id="IPR004089">
    <property type="entry name" value="MCPsignal_dom"/>
</dbReference>
<dbReference type="RefSeq" id="WP_169076626.1">
    <property type="nucleotide sequence ID" value="NZ_JABBXH010000007.1"/>
</dbReference>
<feature type="domain" description="Methyl-accepting transducer" evidence="6">
    <location>
        <begin position="112"/>
        <end position="348"/>
    </location>
</feature>
<evidence type="ECO:0000256" key="5">
    <source>
        <dbReference type="SAM" id="Phobius"/>
    </source>
</evidence>
<keyword evidence="2 4" id="KW-0807">Transducer</keyword>
<dbReference type="SMART" id="SM00304">
    <property type="entry name" value="HAMP"/>
    <property type="match status" value="1"/>
</dbReference>
<dbReference type="GO" id="GO:0004888">
    <property type="term" value="F:transmembrane signaling receptor activity"/>
    <property type="evidence" value="ECO:0007669"/>
    <property type="project" value="InterPro"/>
</dbReference>
<dbReference type="Gene3D" id="1.10.287.950">
    <property type="entry name" value="Methyl-accepting chemotaxis protein"/>
    <property type="match status" value="1"/>
</dbReference>
<dbReference type="PANTHER" id="PTHR32089:SF112">
    <property type="entry name" value="LYSOZYME-LIKE PROTEIN-RELATED"/>
    <property type="match status" value="1"/>
</dbReference>
<dbReference type="SUPFAM" id="SSF58104">
    <property type="entry name" value="Methyl-accepting chemotaxis protein (MCP) signaling domain"/>
    <property type="match status" value="1"/>
</dbReference>
<sequence>MAFLFLFQLGSFYLLYQMLDSVPDENNSLAFAINALAVLSVLGFAFTLFYLHYLFVRPIKALLSGFQNINGAEADLSSRLPAFTHDEFRQLSEEYNALSQNLSDLLKGIYQHADKASSANVDVTNSVKETNQSADQQRKLADDIFSGSDQVNHQLSQITETSDIVLVQNKENLTIAHQANSGIEQINQQIIVTSDMLTHFGATISGLQENASNIRDILKMVEEFADQTNLLALNAAIEAARAGDAGRGFAVVADEVRSLSSKVADATQKITNFINDMDSLVNTTHTKSEQLIKQSDSTLDEINKAKQDFNQMVGEYEQNTQKLGDICQSVHQLNDLYQQTHSVVESIANISEQVQSQMTNISGKSIELQHETSETKNRLAKFVQS</sequence>
<evidence type="ECO:0000313" key="9">
    <source>
        <dbReference type="Proteomes" id="UP000568664"/>
    </source>
</evidence>
<evidence type="ECO:0000256" key="3">
    <source>
        <dbReference type="ARBA" id="ARBA00029447"/>
    </source>
</evidence>
<organism evidence="8 9">
    <name type="scientific">Thalassotalea algicola</name>
    <dbReference type="NCBI Taxonomy" id="2716224"/>
    <lineage>
        <taxon>Bacteria</taxon>
        <taxon>Pseudomonadati</taxon>
        <taxon>Pseudomonadota</taxon>
        <taxon>Gammaproteobacteria</taxon>
        <taxon>Alteromonadales</taxon>
        <taxon>Colwelliaceae</taxon>
        <taxon>Thalassotalea</taxon>
    </lineage>
</organism>
<dbReference type="EMBL" id="JABBXH010000007">
    <property type="protein sequence ID" value="NMP33310.1"/>
    <property type="molecule type" value="Genomic_DNA"/>
</dbReference>
<comment type="subcellular location">
    <subcellularLocation>
        <location evidence="1">Membrane</location>
    </subcellularLocation>
</comment>
<keyword evidence="5" id="KW-0472">Membrane</keyword>
<dbReference type="Pfam" id="PF00015">
    <property type="entry name" value="MCPsignal"/>
    <property type="match status" value="1"/>
</dbReference>
<dbReference type="InterPro" id="IPR004090">
    <property type="entry name" value="Chemotax_Me-accpt_rcpt"/>
</dbReference>
<proteinExistence type="inferred from homology"/>
<feature type="transmembrane region" description="Helical" evidence="5">
    <location>
        <begin position="29"/>
        <end position="51"/>
    </location>
</feature>
<dbReference type="Proteomes" id="UP000568664">
    <property type="component" value="Unassembled WGS sequence"/>
</dbReference>
<dbReference type="GO" id="GO:0007165">
    <property type="term" value="P:signal transduction"/>
    <property type="evidence" value="ECO:0007669"/>
    <property type="project" value="UniProtKB-KW"/>
</dbReference>
<gene>
    <name evidence="8" type="ORF">HII17_17285</name>
</gene>
<dbReference type="GO" id="GO:0016020">
    <property type="term" value="C:membrane"/>
    <property type="evidence" value="ECO:0007669"/>
    <property type="project" value="UniProtKB-SubCell"/>
</dbReference>
<feature type="domain" description="HAMP" evidence="7">
    <location>
        <begin position="53"/>
        <end position="107"/>
    </location>
</feature>
<dbReference type="SMART" id="SM00283">
    <property type="entry name" value="MA"/>
    <property type="match status" value="1"/>
</dbReference>
<dbReference type="CDD" id="cd06225">
    <property type="entry name" value="HAMP"/>
    <property type="match status" value="1"/>
</dbReference>
<evidence type="ECO:0000259" key="6">
    <source>
        <dbReference type="PROSITE" id="PS50111"/>
    </source>
</evidence>
<dbReference type="GO" id="GO:0006935">
    <property type="term" value="P:chemotaxis"/>
    <property type="evidence" value="ECO:0007669"/>
    <property type="project" value="InterPro"/>
</dbReference>
<keyword evidence="5" id="KW-0812">Transmembrane</keyword>
<keyword evidence="5" id="KW-1133">Transmembrane helix</keyword>